<evidence type="ECO:0000313" key="3">
    <source>
        <dbReference type="Proteomes" id="UP000185596"/>
    </source>
</evidence>
<dbReference type="AlphaFoldDB" id="A0A1Q8CGW6"/>
<dbReference type="Proteomes" id="UP000185596">
    <property type="component" value="Unassembled WGS sequence"/>
</dbReference>
<dbReference type="EMBL" id="MSIE01000053">
    <property type="protein sequence ID" value="OLF13573.1"/>
    <property type="molecule type" value="Genomic_DNA"/>
</dbReference>
<accession>A0A1Q8CGW6</accession>
<reference evidence="2 3" key="1">
    <citation type="submission" date="2016-12" db="EMBL/GenBank/DDBJ databases">
        <title>The draft genome sequence of Actinophytocola sp. 11-183.</title>
        <authorList>
            <person name="Wang W."/>
            <person name="Yuan L."/>
        </authorList>
    </citation>
    <scope>NUCLEOTIDE SEQUENCE [LARGE SCALE GENOMIC DNA]</scope>
    <source>
        <strain evidence="2 3">11-183</strain>
    </source>
</reference>
<name>A0A1Q8CGW6_9PSEU</name>
<keyword evidence="1" id="KW-0472">Membrane</keyword>
<comment type="caution">
    <text evidence="2">The sequence shown here is derived from an EMBL/GenBank/DDBJ whole genome shotgun (WGS) entry which is preliminary data.</text>
</comment>
<proteinExistence type="predicted"/>
<protein>
    <submittedName>
        <fullName evidence="2">Uncharacterized protein</fullName>
    </submittedName>
</protein>
<keyword evidence="1" id="KW-1133">Transmembrane helix</keyword>
<feature type="transmembrane region" description="Helical" evidence="1">
    <location>
        <begin position="55"/>
        <end position="76"/>
    </location>
</feature>
<keyword evidence="1" id="KW-0812">Transmembrane</keyword>
<evidence type="ECO:0000313" key="2">
    <source>
        <dbReference type="EMBL" id="OLF13573.1"/>
    </source>
</evidence>
<gene>
    <name evidence="2" type="ORF">BU204_26350</name>
</gene>
<dbReference type="RefSeq" id="WP_075128449.1">
    <property type="nucleotide sequence ID" value="NZ_MSIE01000053.1"/>
</dbReference>
<dbReference type="STRING" id="1912961.BU204_26350"/>
<sequence>MRDRVARKVIHLAAVTSRLVLPVVLVPVVLVAGAGAASANATATPDVAAASVPFGLGPVGIVAVVLGFGGLLAGLLRHRRRGGVVPSAVTVPVDASGTLPVLDQAPMVAPTAEPSAGERVG</sequence>
<keyword evidence="3" id="KW-1185">Reference proteome</keyword>
<evidence type="ECO:0000256" key="1">
    <source>
        <dbReference type="SAM" id="Phobius"/>
    </source>
</evidence>
<organism evidence="2 3">
    <name type="scientific">Actinophytocola xanthii</name>
    <dbReference type="NCBI Taxonomy" id="1912961"/>
    <lineage>
        <taxon>Bacteria</taxon>
        <taxon>Bacillati</taxon>
        <taxon>Actinomycetota</taxon>
        <taxon>Actinomycetes</taxon>
        <taxon>Pseudonocardiales</taxon>
        <taxon>Pseudonocardiaceae</taxon>
    </lineage>
</organism>